<keyword evidence="1" id="KW-0378">Hydrolase</keyword>
<dbReference type="PROSITE" id="PS50263">
    <property type="entry name" value="CN_HYDROLASE"/>
    <property type="match status" value="1"/>
</dbReference>
<evidence type="ECO:0000313" key="4">
    <source>
        <dbReference type="Proteomes" id="UP000325636"/>
    </source>
</evidence>
<dbReference type="EMBL" id="SRLN01000001">
    <property type="protein sequence ID" value="KAB0244136.1"/>
    <property type="molecule type" value="Genomic_DNA"/>
</dbReference>
<dbReference type="Pfam" id="PF00795">
    <property type="entry name" value="CN_hydrolase"/>
    <property type="match status" value="1"/>
</dbReference>
<evidence type="ECO:0000313" key="3">
    <source>
        <dbReference type="EMBL" id="KAB0244136.1"/>
    </source>
</evidence>
<dbReference type="Gene3D" id="3.60.110.10">
    <property type="entry name" value="Carbon-nitrogen hydrolase"/>
    <property type="match status" value="1"/>
</dbReference>
<proteinExistence type="predicted"/>
<dbReference type="AlphaFoldDB" id="A0A5J5M0X5"/>
<dbReference type="Proteomes" id="UP000325636">
    <property type="component" value="Unassembled WGS sequence"/>
</dbReference>
<dbReference type="SUPFAM" id="SSF56317">
    <property type="entry name" value="Carbon-nitrogen hydrolase"/>
    <property type="match status" value="1"/>
</dbReference>
<sequence>MNDSRLDRYSALALQIDCDGVHSDRDPASARQRIRASLARIDTAIGGAKRWIGADLKLVVLPEYVLTGPPWGEAIQEWAEKAALAPGGAEYDALAAIAQKHAIYLAGNGYETDSHFPGLYFQASWIFAPNGDRVLTYRRLISMFAPTPHDVWDRYLEIYGLDGVFPVADTPIGRLAAIASEEILYPEIARCHAVRGAEVFMHSSSEVASPKLTIKQIARRARALENLAYVVSANNAALHGIDVPPDSSSGFSDIIDYQGNQMIVAGAGQSSVANTTLDMAALRAWRRRPGMSNLLSRQALDLYADTYATADIRRRNGLLEGGRVVIPERSYFQQRQAEVLGRMRERGLIL</sequence>
<comment type="caution">
    <text evidence="3">The sequence shown here is derived from an EMBL/GenBank/DDBJ whole genome shotgun (WGS) entry which is preliminary data.</text>
</comment>
<organism evidence="3 4">
    <name type="scientific">Microcystis aeruginosa EAWAG127a</name>
    <dbReference type="NCBI Taxonomy" id="2529855"/>
    <lineage>
        <taxon>Bacteria</taxon>
        <taxon>Bacillati</taxon>
        <taxon>Cyanobacteriota</taxon>
        <taxon>Cyanophyceae</taxon>
        <taxon>Oscillatoriophycideae</taxon>
        <taxon>Chroococcales</taxon>
        <taxon>Microcystaceae</taxon>
        <taxon>Microcystis</taxon>
    </lineage>
</organism>
<feature type="domain" description="CN hydrolase" evidence="2">
    <location>
        <begin position="19"/>
        <end position="284"/>
    </location>
</feature>
<dbReference type="InterPro" id="IPR036526">
    <property type="entry name" value="C-N_Hydrolase_sf"/>
</dbReference>
<evidence type="ECO:0000256" key="1">
    <source>
        <dbReference type="ARBA" id="ARBA00022801"/>
    </source>
</evidence>
<gene>
    <name evidence="3" type="ORF">EZJ55_00010</name>
</gene>
<dbReference type="InterPro" id="IPR050345">
    <property type="entry name" value="Aliph_Amidase/BUP"/>
</dbReference>
<dbReference type="GO" id="GO:0016811">
    <property type="term" value="F:hydrolase activity, acting on carbon-nitrogen (but not peptide) bonds, in linear amides"/>
    <property type="evidence" value="ECO:0007669"/>
    <property type="project" value="TreeGrafter"/>
</dbReference>
<name>A0A5J5M0X5_MICAE</name>
<protein>
    <submittedName>
        <fullName evidence="3">Nitrilase</fullName>
    </submittedName>
</protein>
<dbReference type="InterPro" id="IPR003010">
    <property type="entry name" value="C-N_Hydrolase"/>
</dbReference>
<dbReference type="PANTHER" id="PTHR43674">
    <property type="entry name" value="NITRILASE C965.09-RELATED"/>
    <property type="match status" value="1"/>
</dbReference>
<dbReference type="PANTHER" id="PTHR43674:SF2">
    <property type="entry name" value="BETA-UREIDOPROPIONASE"/>
    <property type="match status" value="1"/>
</dbReference>
<reference evidence="4" key="1">
    <citation type="submission" date="2019-04" db="EMBL/GenBank/DDBJ databases">
        <title>Microviridin 1777: A Toxic Chymotrypsin Inhibitor Discovered by a Metabologenomic Approach.</title>
        <authorList>
            <person name="Sieber S."/>
            <person name="Grendelmeier S.M."/>
            <person name="Harris L.A."/>
            <person name="Mitchell D.A."/>
            <person name="Gademann K."/>
        </authorList>
    </citation>
    <scope>NUCLEOTIDE SEQUENCE [LARGE SCALE GENOMIC DNA]</scope>
    <source>
        <strain evidence="4">EAWAG127a</strain>
    </source>
</reference>
<evidence type="ECO:0000259" key="2">
    <source>
        <dbReference type="PROSITE" id="PS50263"/>
    </source>
</evidence>
<accession>A0A5J5M0X5</accession>